<sequence length="275" mass="31196">MSEPLIVDSKSARRQFIQCQQCRKSSEHNHKLFKCTGCDVTLYCSRECQRKHWPSHKTRCRINQEQKSLFKEYDKRILEKATSSGADSPAPLLTTQLTDELRAFASKFRPLVFQAAFNALDIANHCFAWQQLAFYVILERIPHVDPASRPWSRFRVLEAIALPYMAMRMMKQWDNGMAETVIEQTLAQQREHLSVEGTIGTITIMIGARCDAEPKGVAIHDTLWMAFGEHSQGAMVIEDKWRDTFVDTVERMCGRSPEAQASTAGAGVEAVRIGA</sequence>
<organism evidence="6 7">
    <name type="scientific">Grifola frondosa</name>
    <name type="common">Maitake</name>
    <name type="synonym">Polyporus frondosus</name>
    <dbReference type="NCBI Taxonomy" id="5627"/>
    <lineage>
        <taxon>Eukaryota</taxon>
        <taxon>Fungi</taxon>
        <taxon>Dikarya</taxon>
        <taxon>Basidiomycota</taxon>
        <taxon>Agaricomycotina</taxon>
        <taxon>Agaricomycetes</taxon>
        <taxon>Polyporales</taxon>
        <taxon>Grifolaceae</taxon>
        <taxon>Grifola</taxon>
    </lineage>
</organism>
<evidence type="ECO:0000256" key="1">
    <source>
        <dbReference type="ARBA" id="ARBA00022723"/>
    </source>
</evidence>
<dbReference type="GO" id="GO:0008270">
    <property type="term" value="F:zinc ion binding"/>
    <property type="evidence" value="ECO:0007669"/>
    <property type="project" value="UniProtKB-KW"/>
</dbReference>
<evidence type="ECO:0000313" key="7">
    <source>
        <dbReference type="Proteomes" id="UP000092993"/>
    </source>
</evidence>
<dbReference type="AlphaFoldDB" id="A0A1C7LY98"/>
<dbReference type="Gene3D" id="6.10.140.2220">
    <property type="match status" value="1"/>
</dbReference>
<comment type="caution">
    <text evidence="6">The sequence shown here is derived from an EMBL/GenBank/DDBJ whole genome shotgun (WGS) entry which is preliminary data.</text>
</comment>
<dbReference type="PROSITE" id="PS50865">
    <property type="entry name" value="ZF_MYND_2"/>
    <property type="match status" value="1"/>
</dbReference>
<keyword evidence="2 4" id="KW-0863">Zinc-finger</keyword>
<dbReference type="InterPro" id="IPR002893">
    <property type="entry name" value="Znf_MYND"/>
</dbReference>
<gene>
    <name evidence="6" type="ORF">A0H81_12085</name>
</gene>
<accession>A0A1C7LY98</accession>
<dbReference type="Pfam" id="PF01753">
    <property type="entry name" value="zf-MYND"/>
    <property type="match status" value="1"/>
</dbReference>
<keyword evidence="1" id="KW-0479">Metal-binding</keyword>
<proteinExistence type="predicted"/>
<reference evidence="6 7" key="1">
    <citation type="submission" date="2016-03" db="EMBL/GenBank/DDBJ databases">
        <title>Whole genome sequencing of Grifola frondosa 9006-11.</title>
        <authorList>
            <person name="Min B."/>
            <person name="Park H."/>
            <person name="Kim J.-G."/>
            <person name="Cho H."/>
            <person name="Oh Y.-L."/>
            <person name="Kong W.-S."/>
            <person name="Choi I.-G."/>
        </authorList>
    </citation>
    <scope>NUCLEOTIDE SEQUENCE [LARGE SCALE GENOMIC DNA]</scope>
    <source>
        <strain evidence="6 7">9006-11</strain>
    </source>
</reference>
<keyword evidence="3" id="KW-0862">Zinc</keyword>
<protein>
    <recommendedName>
        <fullName evidence="5">MYND-type domain-containing protein</fullName>
    </recommendedName>
</protein>
<dbReference type="PROSITE" id="PS01360">
    <property type="entry name" value="ZF_MYND_1"/>
    <property type="match status" value="1"/>
</dbReference>
<evidence type="ECO:0000256" key="4">
    <source>
        <dbReference type="PROSITE-ProRule" id="PRU00134"/>
    </source>
</evidence>
<dbReference type="Proteomes" id="UP000092993">
    <property type="component" value="Unassembled WGS sequence"/>
</dbReference>
<keyword evidence="7" id="KW-1185">Reference proteome</keyword>
<dbReference type="OrthoDB" id="2785498at2759"/>
<feature type="domain" description="MYND-type" evidence="5">
    <location>
        <begin position="19"/>
        <end position="60"/>
    </location>
</feature>
<dbReference type="OMA" id="IMIGARC"/>
<evidence type="ECO:0000256" key="2">
    <source>
        <dbReference type="ARBA" id="ARBA00022771"/>
    </source>
</evidence>
<evidence type="ECO:0000259" key="5">
    <source>
        <dbReference type="PROSITE" id="PS50865"/>
    </source>
</evidence>
<evidence type="ECO:0000256" key="3">
    <source>
        <dbReference type="ARBA" id="ARBA00022833"/>
    </source>
</evidence>
<dbReference type="SUPFAM" id="SSF144232">
    <property type="entry name" value="HIT/MYND zinc finger-like"/>
    <property type="match status" value="1"/>
</dbReference>
<name>A0A1C7LY98_GRIFR</name>
<evidence type="ECO:0000313" key="6">
    <source>
        <dbReference type="EMBL" id="OBZ67794.1"/>
    </source>
</evidence>
<dbReference type="STRING" id="5627.A0A1C7LY98"/>
<dbReference type="EMBL" id="LUGG01000023">
    <property type="protein sequence ID" value="OBZ67794.1"/>
    <property type="molecule type" value="Genomic_DNA"/>
</dbReference>